<evidence type="ECO:0000313" key="2">
    <source>
        <dbReference type="Proteomes" id="UP000447873"/>
    </source>
</evidence>
<accession>A0A8H3VD95</accession>
<name>A0A8H3VD95_VENIN</name>
<gene>
    <name evidence="1" type="ORF">EG328_004336</name>
</gene>
<dbReference type="Proteomes" id="UP000447873">
    <property type="component" value="Unassembled WGS sequence"/>
</dbReference>
<sequence length="221" mass="25550">MYLIRITLHLSFNNVKRYQCDYYRLNNDGLRSTIHPWSISKLAERLALQKDLPTQAEFILSTNPVDLYIGTPNELYLDIDQISKFSYSENQLHFTSDEEQLLFTHGGLTPEIEGQLIEISCRHEHLTPIEHETLRGLSRLSSNNGGRELVFWIRFSTDGSIYNIDRFARLLTNYGYPPSEACHKARVTQLYLGWNLRLCNNGIDNRPPIQEDQADASYIPA</sequence>
<dbReference type="AlphaFoldDB" id="A0A8H3VD95"/>
<comment type="caution">
    <text evidence="1">The sequence shown here is derived from an EMBL/GenBank/DDBJ whole genome shotgun (WGS) entry which is preliminary data.</text>
</comment>
<dbReference type="EMBL" id="WNWS01000024">
    <property type="protein sequence ID" value="KAE9986894.1"/>
    <property type="molecule type" value="Genomic_DNA"/>
</dbReference>
<organism evidence="1 2">
    <name type="scientific">Venturia inaequalis</name>
    <name type="common">Apple scab fungus</name>
    <dbReference type="NCBI Taxonomy" id="5025"/>
    <lineage>
        <taxon>Eukaryota</taxon>
        <taxon>Fungi</taxon>
        <taxon>Dikarya</taxon>
        <taxon>Ascomycota</taxon>
        <taxon>Pezizomycotina</taxon>
        <taxon>Dothideomycetes</taxon>
        <taxon>Pleosporomycetidae</taxon>
        <taxon>Venturiales</taxon>
        <taxon>Venturiaceae</taxon>
        <taxon>Venturia</taxon>
    </lineage>
</organism>
<evidence type="ECO:0000313" key="1">
    <source>
        <dbReference type="EMBL" id="KAE9986894.1"/>
    </source>
</evidence>
<proteinExistence type="predicted"/>
<protein>
    <submittedName>
        <fullName evidence="1">Uncharacterized protein</fullName>
    </submittedName>
</protein>
<reference evidence="1 2" key="1">
    <citation type="submission" date="2018-12" db="EMBL/GenBank/DDBJ databases">
        <title>Venturia inaequalis Genome Resource.</title>
        <authorList>
            <person name="Lichtner F.J."/>
        </authorList>
    </citation>
    <scope>NUCLEOTIDE SEQUENCE [LARGE SCALE GENOMIC DNA]</scope>
    <source>
        <strain evidence="1 2">120213</strain>
    </source>
</reference>